<evidence type="ECO:0000313" key="1">
    <source>
        <dbReference type="EMBL" id="KDS49545.1"/>
    </source>
</evidence>
<dbReference type="AlphaFoldDB" id="A0A078RXN8"/>
<organism evidence="1 2">
    <name type="scientific">Bacteroides uniformis str. 3978 T3 ii</name>
    <dbReference type="NCBI Taxonomy" id="1339349"/>
    <lineage>
        <taxon>Bacteria</taxon>
        <taxon>Pseudomonadati</taxon>
        <taxon>Bacteroidota</taxon>
        <taxon>Bacteroidia</taxon>
        <taxon>Bacteroidales</taxon>
        <taxon>Bacteroidaceae</taxon>
        <taxon>Bacteroides</taxon>
    </lineage>
</organism>
<dbReference type="Proteomes" id="UP000028013">
    <property type="component" value="Unassembled WGS sequence"/>
</dbReference>
<accession>A0A078RXN8</accession>
<dbReference type="EMBL" id="JNHN01000176">
    <property type="protein sequence ID" value="KDS49545.1"/>
    <property type="molecule type" value="Genomic_DNA"/>
</dbReference>
<gene>
    <name evidence="1" type="ORF">M094_1973</name>
</gene>
<protein>
    <submittedName>
        <fullName evidence="1">Uncharacterized protein</fullName>
    </submittedName>
</protein>
<name>A0A078RXN8_BACUN</name>
<reference evidence="1 2" key="1">
    <citation type="submission" date="2014-04" db="EMBL/GenBank/DDBJ databases">
        <authorList>
            <person name="Sears C."/>
            <person name="Carroll K."/>
            <person name="Sack B.R."/>
            <person name="Qadri F."/>
            <person name="Myers L.L."/>
            <person name="Chung G.-T."/>
            <person name="Escheverria P."/>
            <person name="Fraser C.M."/>
            <person name="Sadzewicz L."/>
            <person name="Shefchek K.A."/>
            <person name="Tallon L."/>
            <person name="Das S.P."/>
            <person name="Daugherty S."/>
            <person name="Mongodin E.F."/>
        </authorList>
    </citation>
    <scope>NUCLEOTIDE SEQUENCE [LARGE SCALE GENOMIC DNA]</scope>
    <source>
        <strain evidence="1 2">3978 T3 ii</strain>
    </source>
</reference>
<proteinExistence type="predicted"/>
<comment type="caution">
    <text evidence="1">The sequence shown here is derived from an EMBL/GenBank/DDBJ whole genome shotgun (WGS) entry which is preliminary data.</text>
</comment>
<sequence length="64" mass="7183">MLLRSHRCREHSKGDDTESNQSFHNIVRICSLLVSEHATHAGVIACTLQSYCKRSAVTLQTTLQ</sequence>
<evidence type="ECO:0000313" key="2">
    <source>
        <dbReference type="Proteomes" id="UP000028013"/>
    </source>
</evidence>
<dbReference type="PATRIC" id="fig|1339349.3.peg.3108"/>